<dbReference type="Proteomes" id="UP000827892">
    <property type="component" value="Chromosome X"/>
</dbReference>
<proteinExistence type="predicted"/>
<accession>A0AAE9A211</accession>
<reference evidence="1 2" key="1">
    <citation type="submission" date="2022-05" db="EMBL/GenBank/DDBJ databases">
        <title>Chromosome-level reference genomes for two strains of Caenorhabditis briggsae: an improved platform for comparative genomics.</title>
        <authorList>
            <person name="Stevens L."/>
            <person name="Andersen E.C."/>
        </authorList>
    </citation>
    <scope>NUCLEOTIDE SEQUENCE [LARGE SCALE GENOMIC DNA]</scope>
    <source>
        <strain evidence="1">QX1410_ONT</strain>
        <tissue evidence="1">Whole-organism</tissue>
    </source>
</reference>
<name>A0AAE9A211_CAEBR</name>
<evidence type="ECO:0000313" key="1">
    <source>
        <dbReference type="EMBL" id="ULT85016.1"/>
    </source>
</evidence>
<evidence type="ECO:0000313" key="2">
    <source>
        <dbReference type="Proteomes" id="UP000827892"/>
    </source>
</evidence>
<protein>
    <submittedName>
        <fullName evidence="1">Uncharacterized protein</fullName>
    </submittedName>
</protein>
<gene>
    <name evidence="1" type="ORF">L3Y34_013599</name>
</gene>
<organism evidence="1 2">
    <name type="scientific">Caenorhabditis briggsae</name>
    <dbReference type="NCBI Taxonomy" id="6238"/>
    <lineage>
        <taxon>Eukaryota</taxon>
        <taxon>Metazoa</taxon>
        <taxon>Ecdysozoa</taxon>
        <taxon>Nematoda</taxon>
        <taxon>Chromadorea</taxon>
        <taxon>Rhabditida</taxon>
        <taxon>Rhabditina</taxon>
        <taxon>Rhabditomorpha</taxon>
        <taxon>Rhabditoidea</taxon>
        <taxon>Rhabditidae</taxon>
        <taxon>Peloderinae</taxon>
        <taxon>Caenorhabditis</taxon>
    </lineage>
</organism>
<sequence length="85" mass="9571">MVKQSSYAPIPGSVITSQPGIQDAEIRPFGSSDPEVSAKEKCSTCCRSCLEYSAKPFITIYKYLEYRYNYTLAICGWERRGEGDE</sequence>
<dbReference type="AlphaFoldDB" id="A0AAE9A211"/>
<dbReference type="EMBL" id="CP090896">
    <property type="protein sequence ID" value="ULT85016.1"/>
    <property type="molecule type" value="Genomic_DNA"/>
</dbReference>